<gene>
    <name evidence="1" type="primary">Acey_s0323.g2469</name>
    <name evidence="1" type="ORF">Y032_0323g2469</name>
</gene>
<name>A0A016S0D7_9BILA</name>
<keyword evidence="2" id="KW-1185">Reference proteome</keyword>
<dbReference type="EMBL" id="JARK01001659">
    <property type="protein sequence ID" value="EYB84043.1"/>
    <property type="molecule type" value="Genomic_DNA"/>
</dbReference>
<evidence type="ECO:0000313" key="1">
    <source>
        <dbReference type="EMBL" id="EYB84043.1"/>
    </source>
</evidence>
<dbReference type="Proteomes" id="UP000024635">
    <property type="component" value="Unassembled WGS sequence"/>
</dbReference>
<comment type="caution">
    <text evidence="1">The sequence shown here is derived from an EMBL/GenBank/DDBJ whole genome shotgun (WGS) entry which is preliminary data.</text>
</comment>
<dbReference type="AlphaFoldDB" id="A0A016S0D7"/>
<evidence type="ECO:0000313" key="2">
    <source>
        <dbReference type="Proteomes" id="UP000024635"/>
    </source>
</evidence>
<accession>A0A016S0D7</accession>
<reference evidence="2" key="1">
    <citation type="journal article" date="2015" name="Nat. Genet.">
        <title>The genome and transcriptome of the zoonotic hookworm Ancylostoma ceylanicum identify infection-specific gene families.</title>
        <authorList>
            <person name="Schwarz E.M."/>
            <person name="Hu Y."/>
            <person name="Antoshechkin I."/>
            <person name="Miller M.M."/>
            <person name="Sternberg P.W."/>
            <person name="Aroian R.V."/>
        </authorList>
    </citation>
    <scope>NUCLEOTIDE SEQUENCE</scope>
    <source>
        <strain evidence="2">HY135</strain>
    </source>
</reference>
<sequence length="91" mass="10354">MSMIFVINTSNYLCIQVFREIHDFKFGVGSGAAEVQCIRNDESAQAVHVTARSLADIIKITMKRDTQSRYDDVDCSQAWLPRPLGRTRRFG</sequence>
<organism evidence="1 2">
    <name type="scientific">Ancylostoma ceylanicum</name>
    <dbReference type="NCBI Taxonomy" id="53326"/>
    <lineage>
        <taxon>Eukaryota</taxon>
        <taxon>Metazoa</taxon>
        <taxon>Ecdysozoa</taxon>
        <taxon>Nematoda</taxon>
        <taxon>Chromadorea</taxon>
        <taxon>Rhabditida</taxon>
        <taxon>Rhabditina</taxon>
        <taxon>Rhabditomorpha</taxon>
        <taxon>Strongyloidea</taxon>
        <taxon>Ancylostomatidae</taxon>
        <taxon>Ancylostomatinae</taxon>
        <taxon>Ancylostoma</taxon>
    </lineage>
</organism>
<protein>
    <submittedName>
        <fullName evidence="1">Uncharacterized protein</fullName>
    </submittedName>
</protein>
<proteinExistence type="predicted"/>